<comment type="caution">
    <text evidence="1">The sequence shown here is derived from an EMBL/GenBank/DDBJ whole genome shotgun (WGS) entry which is preliminary data.</text>
</comment>
<dbReference type="SUPFAM" id="SSF48452">
    <property type="entry name" value="TPR-like"/>
    <property type="match status" value="1"/>
</dbReference>
<dbReference type="RefSeq" id="WP_043911169.1">
    <property type="nucleotide sequence ID" value="NZ_JXZB01000002.1"/>
</dbReference>
<keyword evidence="2" id="KW-1185">Reference proteome</keyword>
<dbReference type="InterPro" id="IPR011990">
    <property type="entry name" value="TPR-like_helical_dom_sf"/>
</dbReference>
<dbReference type="Proteomes" id="UP000032066">
    <property type="component" value="Unassembled WGS sequence"/>
</dbReference>
<dbReference type="STRING" id="2064.TR51_14025"/>
<dbReference type="OrthoDB" id="10010351at2"/>
<dbReference type="AlphaFoldDB" id="A0A0D0P0R8"/>
<protein>
    <recommendedName>
        <fullName evidence="3">MalT-like TPR region domain-containing protein</fullName>
    </recommendedName>
</protein>
<gene>
    <name evidence="1" type="ORF">TR51_14025</name>
</gene>
<evidence type="ECO:0000313" key="1">
    <source>
        <dbReference type="EMBL" id="KIQ65126.1"/>
    </source>
</evidence>
<name>A0A0D0P0R8_KITGR</name>
<evidence type="ECO:0000313" key="2">
    <source>
        <dbReference type="Proteomes" id="UP000032066"/>
    </source>
</evidence>
<dbReference type="EMBL" id="JXZB01000002">
    <property type="protein sequence ID" value="KIQ65126.1"/>
    <property type="molecule type" value="Genomic_DNA"/>
</dbReference>
<evidence type="ECO:0008006" key="3">
    <source>
        <dbReference type="Google" id="ProtNLM"/>
    </source>
</evidence>
<sequence length="378" mass="39803">MRLFTNRGLGPAKELLKAALETTEAGEFGRGEELAREAARLWTRAGRRGVEGLAVSRAVLVKAVRHQGRLAEAGEELQAGLAAPGITGSGEAALRIELADALRAELRHAEALDVIGRVLAVAGTTRWRLKGRQQQALVLGELGRHRQAVEVLADLAAEARRGAQSEFALAIDSNRLAQLSYLGEHAEVDTEAPRMRAAAGTVAEPGATLVRLAGGNTLAVSLALRGRHVEAERLLRESLAESGLPGPFALTLNVNLSRALLGQGFTDAAVEAVDAARAIADGMPALSNDNRSALGLAAVNLHLALEQPAEAEQQAREALTRCADAPSHRVLELRTVLGLAKLRQGRGDSTLAGAVADWRAYFGEEHHGTVAAREALAG</sequence>
<accession>A0A0D0P0R8</accession>
<dbReference type="Gene3D" id="1.25.40.10">
    <property type="entry name" value="Tetratricopeptide repeat domain"/>
    <property type="match status" value="1"/>
</dbReference>
<proteinExistence type="predicted"/>
<dbReference type="PATRIC" id="fig|2064.6.peg.3019"/>
<reference evidence="1 2" key="1">
    <citation type="submission" date="2015-02" db="EMBL/GenBank/DDBJ databases">
        <title>Draft genome sequence of Kitasatospora griseola MF730-N6, a bafilomycin, terpentecin and satosporin producer.</title>
        <authorList>
            <person name="Arens J.C."/>
            <person name="Haltli B."/>
            <person name="Kerr R.G."/>
        </authorList>
    </citation>
    <scope>NUCLEOTIDE SEQUENCE [LARGE SCALE GENOMIC DNA]</scope>
    <source>
        <strain evidence="1 2">MF730-N6</strain>
    </source>
</reference>
<organism evidence="1 2">
    <name type="scientific">Kitasatospora griseola</name>
    <name type="common">Streptomyces griseolosporeus</name>
    <dbReference type="NCBI Taxonomy" id="2064"/>
    <lineage>
        <taxon>Bacteria</taxon>
        <taxon>Bacillati</taxon>
        <taxon>Actinomycetota</taxon>
        <taxon>Actinomycetes</taxon>
        <taxon>Kitasatosporales</taxon>
        <taxon>Streptomycetaceae</taxon>
        <taxon>Kitasatospora</taxon>
    </lineage>
</organism>